<organism evidence="3">
    <name type="scientific">Oikopleura dioica</name>
    <name type="common">Tunicate</name>
    <dbReference type="NCBI Taxonomy" id="34765"/>
    <lineage>
        <taxon>Eukaryota</taxon>
        <taxon>Metazoa</taxon>
        <taxon>Chordata</taxon>
        <taxon>Tunicata</taxon>
        <taxon>Appendicularia</taxon>
        <taxon>Copelata</taxon>
        <taxon>Oikopleuridae</taxon>
        <taxon>Oikopleura</taxon>
    </lineage>
</organism>
<keyword evidence="2" id="KW-0472">Membrane</keyword>
<evidence type="ECO:0000313" key="4">
    <source>
        <dbReference type="Proteomes" id="UP000001307"/>
    </source>
</evidence>
<feature type="transmembrane region" description="Helical" evidence="2">
    <location>
        <begin position="25"/>
        <end position="42"/>
    </location>
</feature>
<evidence type="ECO:0000256" key="1">
    <source>
        <dbReference type="SAM" id="MobiDB-lite"/>
    </source>
</evidence>
<evidence type="ECO:0000256" key="2">
    <source>
        <dbReference type="SAM" id="Phobius"/>
    </source>
</evidence>
<evidence type="ECO:0000313" key="3">
    <source>
        <dbReference type="EMBL" id="CBY07499.1"/>
    </source>
</evidence>
<keyword evidence="4" id="KW-1185">Reference proteome</keyword>
<proteinExistence type="predicted"/>
<accession>E4X659</accession>
<feature type="region of interest" description="Disordered" evidence="1">
    <location>
        <begin position="283"/>
        <end position="303"/>
    </location>
</feature>
<feature type="compositionally biased region" description="Polar residues" evidence="1">
    <location>
        <begin position="284"/>
        <end position="293"/>
    </location>
</feature>
<dbReference type="EMBL" id="FN653026">
    <property type="protein sequence ID" value="CBY07499.1"/>
    <property type="molecule type" value="Genomic_DNA"/>
</dbReference>
<gene>
    <name evidence="3" type="ORF">GSOID_T00002477001</name>
</gene>
<name>E4X659_OIKDI</name>
<sequence>MTELGAPLLGEKTTKKKIRDSSAWNLFRGILFVAYGLLYFYVAKSSSLPSLTASFDQASISSVESNMQRRYQVKNLACTYREQLYAMARNKSNSFEDLINFHRLIDSLSLDNGTESPDPYSFKQFDDEPGIKWAVNIFSLRHADAPKVTNDFLICLPQKAGSSNWQIAFAKLFKTKEEMAARGVVIADDSKKNVFYPRALYEFVPRFHTVKHAALLEGKDKRYLNTRDPFTRARSGTFVAATTIVFLLRLARQNTALSRRTCNGQSVSYLRLVCRKSKQRKRTSSTAKIQSLSRKMAAHVGSR</sequence>
<evidence type="ECO:0008006" key="5">
    <source>
        <dbReference type="Google" id="ProtNLM"/>
    </source>
</evidence>
<keyword evidence="2" id="KW-0812">Transmembrane</keyword>
<dbReference type="InParanoid" id="E4X659"/>
<dbReference type="AlphaFoldDB" id="E4X659"/>
<keyword evidence="2" id="KW-1133">Transmembrane helix</keyword>
<reference evidence="3" key="1">
    <citation type="journal article" date="2010" name="Science">
        <title>Plasticity of animal genome architecture unmasked by rapid evolution of a pelagic tunicate.</title>
        <authorList>
            <person name="Denoeud F."/>
            <person name="Henriet S."/>
            <person name="Mungpakdee S."/>
            <person name="Aury J.M."/>
            <person name="Da Silva C."/>
            <person name="Brinkmann H."/>
            <person name="Mikhaleva J."/>
            <person name="Olsen L.C."/>
            <person name="Jubin C."/>
            <person name="Canestro C."/>
            <person name="Bouquet J.M."/>
            <person name="Danks G."/>
            <person name="Poulain J."/>
            <person name="Campsteijn C."/>
            <person name="Adamski M."/>
            <person name="Cross I."/>
            <person name="Yadetie F."/>
            <person name="Muffato M."/>
            <person name="Louis A."/>
            <person name="Butcher S."/>
            <person name="Tsagkogeorga G."/>
            <person name="Konrad A."/>
            <person name="Singh S."/>
            <person name="Jensen M.F."/>
            <person name="Cong E.H."/>
            <person name="Eikeseth-Otteraa H."/>
            <person name="Noel B."/>
            <person name="Anthouard V."/>
            <person name="Porcel B.M."/>
            <person name="Kachouri-Lafond R."/>
            <person name="Nishino A."/>
            <person name="Ugolini M."/>
            <person name="Chourrout P."/>
            <person name="Nishida H."/>
            <person name="Aasland R."/>
            <person name="Huzurbazar S."/>
            <person name="Westhof E."/>
            <person name="Delsuc F."/>
            <person name="Lehrach H."/>
            <person name="Reinhardt R."/>
            <person name="Weissenbach J."/>
            <person name="Roy S.W."/>
            <person name="Artiguenave F."/>
            <person name="Postlethwait J.H."/>
            <person name="Manak J.R."/>
            <person name="Thompson E.M."/>
            <person name="Jaillon O."/>
            <person name="Du Pasquier L."/>
            <person name="Boudinot P."/>
            <person name="Liberles D.A."/>
            <person name="Volff J.N."/>
            <person name="Philippe H."/>
            <person name="Lenhard B."/>
            <person name="Roest Crollius H."/>
            <person name="Wincker P."/>
            <person name="Chourrout D."/>
        </authorList>
    </citation>
    <scope>NUCLEOTIDE SEQUENCE [LARGE SCALE GENOMIC DNA]</scope>
</reference>
<protein>
    <recommendedName>
        <fullName evidence="5">Carbohydrate sulfotransferase</fullName>
    </recommendedName>
</protein>
<dbReference type="Proteomes" id="UP000001307">
    <property type="component" value="Unassembled WGS sequence"/>
</dbReference>